<gene>
    <name evidence="1" type="ORF">SUGI_1411670</name>
    <name evidence="2" type="ORF">SUGI_1411700</name>
    <name evidence="3" type="ORF">SUGI_1411730</name>
</gene>
<evidence type="ECO:0000313" key="2">
    <source>
        <dbReference type="EMBL" id="GLJ58062.1"/>
    </source>
</evidence>
<organism evidence="3 4">
    <name type="scientific">Cryptomeria japonica</name>
    <name type="common">Japanese cedar</name>
    <name type="synonym">Cupressus japonica</name>
    <dbReference type="NCBI Taxonomy" id="3369"/>
    <lineage>
        <taxon>Eukaryota</taxon>
        <taxon>Viridiplantae</taxon>
        <taxon>Streptophyta</taxon>
        <taxon>Embryophyta</taxon>
        <taxon>Tracheophyta</taxon>
        <taxon>Spermatophyta</taxon>
        <taxon>Pinopsida</taxon>
        <taxon>Pinidae</taxon>
        <taxon>Conifers II</taxon>
        <taxon>Cupressales</taxon>
        <taxon>Cupressaceae</taxon>
        <taxon>Cryptomeria</taxon>
    </lineage>
</organism>
<dbReference type="Proteomes" id="UP001234787">
    <property type="component" value="Unassembled WGS sequence"/>
</dbReference>
<protein>
    <submittedName>
        <fullName evidence="3">Uncharacterized protein</fullName>
    </submittedName>
</protein>
<dbReference type="EMBL" id="BSEH01000257">
    <property type="protein sequence ID" value="GLJ58063.1"/>
    <property type="molecule type" value="Genomic_DNA"/>
</dbReference>
<accession>A0AAD3NSM7</accession>
<proteinExistence type="predicted"/>
<sequence>MESKRTQLRREFKSNLMVGADNVFHFFEVFAGHGSSQVALHYKERVHEALAEEIRLSDPVTATEWESMIKACFIRKCHSQKTKEIEIAPKENESARITRPPMDLSLLFPRCNNDHWLVIIGCQEEGQ</sequence>
<comment type="caution">
    <text evidence="3">The sequence shown here is derived from an EMBL/GenBank/DDBJ whole genome shotgun (WGS) entry which is preliminary data.</text>
</comment>
<dbReference type="AlphaFoldDB" id="A0AAD3NSM7"/>
<name>A0AAD3NSM7_CRYJA</name>
<dbReference type="Gene3D" id="3.60.40.10">
    <property type="entry name" value="PPM-type phosphatase domain"/>
    <property type="match status" value="1"/>
</dbReference>
<reference evidence="3" key="1">
    <citation type="submission" date="2022-12" db="EMBL/GenBank/DDBJ databases">
        <title>Chromosome-Level Genome Assembly of Japanese Cedar (Cryptomeriajaponica D. Don).</title>
        <authorList>
            <person name="Fujino T."/>
            <person name="Yamaguchi K."/>
            <person name="Yokoyama T."/>
            <person name="Hamanaka T."/>
            <person name="Harazono Y."/>
            <person name="Kamada H."/>
            <person name="Kobayashi W."/>
            <person name="Ujino-Ihara T."/>
            <person name="Uchiyama K."/>
            <person name="Matsumoto A."/>
            <person name="Izuno A."/>
            <person name="Tsumura Y."/>
            <person name="Toyoda A."/>
            <person name="Shigenobu S."/>
            <person name="Moriguchi Y."/>
            <person name="Ueno S."/>
            <person name="Kasahara M."/>
        </authorList>
    </citation>
    <scope>NUCLEOTIDE SEQUENCE</scope>
</reference>
<keyword evidence="4" id="KW-1185">Reference proteome</keyword>
<evidence type="ECO:0000313" key="4">
    <source>
        <dbReference type="Proteomes" id="UP001234787"/>
    </source>
</evidence>
<dbReference type="InterPro" id="IPR036457">
    <property type="entry name" value="PPM-type-like_dom_sf"/>
</dbReference>
<dbReference type="EMBL" id="BSEH01000257">
    <property type="protein sequence ID" value="GLJ58061.1"/>
    <property type="molecule type" value="Genomic_DNA"/>
</dbReference>
<dbReference type="EMBL" id="BSEH01000257">
    <property type="protein sequence ID" value="GLJ58062.1"/>
    <property type="molecule type" value="Genomic_DNA"/>
</dbReference>
<evidence type="ECO:0000313" key="3">
    <source>
        <dbReference type="EMBL" id="GLJ58063.1"/>
    </source>
</evidence>
<evidence type="ECO:0000313" key="1">
    <source>
        <dbReference type="EMBL" id="GLJ58061.1"/>
    </source>
</evidence>